<dbReference type="EC" id="4.2.1.47" evidence="3"/>
<dbReference type="PANTHER" id="PTHR43000">
    <property type="entry name" value="DTDP-D-GLUCOSE 4,6-DEHYDRATASE-RELATED"/>
    <property type="match status" value="1"/>
</dbReference>
<evidence type="ECO:0000313" key="4">
    <source>
        <dbReference type="Proteomes" id="UP000829401"/>
    </source>
</evidence>
<dbReference type="Proteomes" id="UP000829401">
    <property type="component" value="Chromosome"/>
</dbReference>
<dbReference type="InterPro" id="IPR036291">
    <property type="entry name" value="NAD(P)-bd_dom_sf"/>
</dbReference>
<dbReference type="InterPro" id="IPR001509">
    <property type="entry name" value="Epimerase_deHydtase"/>
</dbReference>
<dbReference type="RefSeq" id="WP_021298012.1">
    <property type="nucleotide sequence ID" value="NZ_AURB01000167.1"/>
</dbReference>
<dbReference type="EMBL" id="CP080467">
    <property type="protein sequence ID" value="UNO50106.1"/>
    <property type="molecule type" value="Genomic_DNA"/>
</dbReference>
<dbReference type="GO" id="GO:0008446">
    <property type="term" value="F:GDP-mannose 4,6-dehydratase activity"/>
    <property type="evidence" value="ECO:0007669"/>
    <property type="project" value="UniProtKB-EC"/>
</dbReference>
<name>T0BFF2_ALIAG</name>
<comment type="similarity">
    <text evidence="1">Belongs to the NAD(P)-dependent epimerase/dehydratase family.</text>
</comment>
<dbReference type="KEGG" id="aaco:K1I37_06350"/>
<gene>
    <name evidence="3" type="ORF">K1I37_06350</name>
</gene>
<dbReference type="Gene3D" id="3.40.50.720">
    <property type="entry name" value="NAD(P)-binding Rossmann-like Domain"/>
    <property type="match status" value="1"/>
</dbReference>
<evidence type="ECO:0000256" key="1">
    <source>
        <dbReference type="ARBA" id="ARBA00007637"/>
    </source>
</evidence>
<organism evidence="3 4">
    <name type="scientific">Alicyclobacillus acidoterrestris (strain ATCC 49025 / DSM 3922 / CIP 106132 / NCIMB 13137 / GD3B)</name>
    <dbReference type="NCBI Taxonomy" id="1356854"/>
    <lineage>
        <taxon>Bacteria</taxon>
        <taxon>Bacillati</taxon>
        <taxon>Bacillota</taxon>
        <taxon>Bacilli</taxon>
        <taxon>Bacillales</taxon>
        <taxon>Alicyclobacillaceae</taxon>
        <taxon>Alicyclobacillus</taxon>
    </lineage>
</organism>
<dbReference type="eggNOG" id="COG0451">
    <property type="taxonomic scope" value="Bacteria"/>
</dbReference>
<keyword evidence="4" id="KW-1185">Reference proteome</keyword>
<dbReference type="Gene3D" id="3.90.25.10">
    <property type="entry name" value="UDP-galactose 4-epimerase, domain 1"/>
    <property type="match status" value="1"/>
</dbReference>
<evidence type="ECO:0000259" key="2">
    <source>
        <dbReference type="Pfam" id="PF01370"/>
    </source>
</evidence>
<accession>T0BFF2</accession>
<dbReference type="AlphaFoldDB" id="T0BFF2"/>
<dbReference type="SUPFAM" id="SSF51735">
    <property type="entry name" value="NAD(P)-binding Rossmann-fold domains"/>
    <property type="match status" value="1"/>
</dbReference>
<keyword evidence="3" id="KW-0456">Lyase</keyword>
<accession>A0A9E7CZE7</accession>
<protein>
    <submittedName>
        <fullName evidence="3">GDP-mannose 4,6-dehydratase</fullName>
        <ecNumber evidence="3">4.2.1.47</ecNumber>
    </submittedName>
</protein>
<sequence length="327" mass="36435">MNSTQTALVTGANGFVGQHMVAYLCARDIPCVATGRTGAFSGSQAVLYYPCDMLHRESVYQMVKQVSPTYIVHLANASSVPESWRRPTQFIRNNVLATEHLFDALVRTNTRPRVVIVGSAQEYAPPRNDVTALPLTESSLTIPSNPYGWSKLFQTWLSRYYASRYEIPVVVARTFNLIGPGAKGGVCAIIARTIARMERAEIPQTLTLGPVEVQRDFLDVRDAVSAYWQLATYNCLSKPGEIFNVCSGKARALSQLVHHFRSVARVTFDLIEDTRLSRREEPAIVWGSPKKIEAATGWRPTYSIDQSIEDILEFYRAQTALPEEGLS</sequence>
<feature type="domain" description="NAD-dependent epimerase/dehydratase" evidence="2">
    <location>
        <begin position="7"/>
        <end position="246"/>
    </location>
</feature>
<dbReference type="STRING" id="1356854.N007_14325"/>
<dbReference type="OrthoDB" id="9779041at2"/>
<dbReference type="Pfam" id="PF01370">
    <property type="entry name" value="Epimerase"/>
    <property type="match status" value="1"/>
</dbReference>
<reference evidence="4" key="1">
    <citation type="journal article" date="2022" name="G3 (Bethesda)">
        <title>Unveiling the complete genome sequence of Alicyclobacillus acidoterrestris DSM 3922T, a taint-producing strain.</title>
        <authorList>
            <person name="Leonardo I.C."/>
            <person name="Barreto Crespo M.T."/>
            <person name="Gaspar F.B."/>
        </authorList>
    </citation>
    <scope>NUCLEOTIDE SEQUENCE [LARGE SCALE GENOMIC DNA]</scope>
    <source>
        <strain evidence="4">DSM 3922</strain>
    </source>
</reference>
<evidence type="ECO:0000313" key="3">
    <source>
        <dbReference type="EMBL" id="UNO50106.1"/>
    </source>
</evidence>
<proteinExistence type="inferred from homology"/>